<evidence type="ECO:0000256" key="1">
    <source>
        <dbReference type="SAM" id="Phobius"/>
    </source>
</evidence>
<comment type="caution">
    <text evidence="3">The sequence shown here is derived from an EMBL/GenBank/DDBJ whole genome shotgun (WGS) entry which is preliminary data.</text>
</comment>
<dbReference type="AlphaFoldDB" id="A0A0G0D7J4"/>
<evidence type="ECO:0000313" key="4">
    <source>
        <dbReference type="Proteomes" id="UP000034140"/>
    </source>
</evidence>
<reference evidence="3 4" key="1">
    <citation type="journal article" date="2015" name="Nature">
        <title>rRNA introns, odd ribosomes, and small enigmatic genomes across a large radiation of phyla.</title>
        <authorList>
            <person name="Brown C.T."/>
            <person name="Hug L.A."/>
            <person name="Thomas B.C."/>
            <person name="Sharon I."/>
            <person name="Castelle C.J."/>
            <person name="Singh A."/>
            <person name="Wilkins M.J."/>
            <person name="Williams K.H."/>
            <person name="Banfield J.F."/>
        </authorList>
    </citation>
    <scope>NUCLEOTIDE SEQUENCE [LARGE SCALE GENOMIC DNA]</scope>
</reference>
<keyword evidence="2" id="KW-0732">Signal</keyword>
<keyword evidence="1" id="KW-0812">Transmembrane</keyword>
<evidence type="ECO:0008006" key="5">
    <source>
        <dbReference type="Google" id="ProtNLM"/>
    </source>
</evidence>
<dbReference type="EMBL" id="LBRE01000045">
    <property type="protein sequence ID" value="KKP90269.1"/>
    <property type="molecule type" value="Genomic_DNA"/>
</dbReference>
<keyword evidence="1" id="KW-1133">Transmembrane helix</keyword>
<name>A0A0G0D7J4_9BACT</name>
<keyword evidence="1" id="KW-0472">Membrane</keyword>
<organism evidence="3 4">
    <name type="scientific">candidate division WS6 bacterium GW2011_GWC1_36_11</name>
    <dbReference type="NCBI Taxonomy" id="1619090"/>
    <lineage>
        <taxon>Bacteria</taxon>
        <taxon>Candidatus Dojkabacteria</taxon>
    </lineage>
</organism>
<gene>
    <name evidence="3" type="ORF">UR96_C0045G0005</name>
</gene>
<proteinExistence type="predicted"/>
<evidence type="ECO:0000313" key="3">
    <source>
        <dbReference type="EMBL" id="KKP90269.1"/>
    </source>
</evidence>
<sequence>MSLKNCLITILCVLGIAFLMPANVHADTVTPSIYEATIIQSKQSTGKVTFKNEGSTPIVISPKTSAYDPKTLQLISDEKKLFLVLDKETYTVQPNDSLILNYEIKPPSNLAPGTYFNLIILQKISSTDATVQKNQLGTVDTLSQLVTIHILEDQTTFPLQIKSDFAQISFEIIEPGVPFLKPMSIKYIYQNNTNYVLQPQGEIQMFDTKSSYSPEYRQINVTGTKLYPGDTIEETVEIKKWHFSDILFGRKVVGRFYNGIDQSTIIKEATQNSYIAYLAVPLAVLILVIAFTRSILADRKKTKD</sequence>
<feature type="chain" id="PRO_5002531700" description="DUF3324 domain-containing protein" evidence="2">
    <location>
        <begin position="27"/>
        <end position="304"/>
    </location>
</feature>
<evidence type="ECO:0000256" key="2">
    <source>
        <dbReference type="SAM" id="SignalP"/>
    </source>
</evidence>
<feature type="transmembrane region" description="Helical" evidence="1">
    <location>
        <begin position="274"/>
        <end position="296"/>
    </location>
</feature>
<dbReference type="Proteomes" id="UP000034140">
    <property type="component" value="Unassembled WGS sequence"/>
</dbReference>
<protein>
    <recommendedName>
        <fullName evidence="5">DUF3324 domain-containing protein</fullName>
    </recommendedName>
</protein>
<feature type="signal peptide" evidence="2">
    <location>
        <begin position="1"/>
        <end position="26"/>
    </location>
</feature>
<accession>A0A0G0D7J4</accession>